<keyword evidence="3" id="KW-1185">Reference proteome</keyword>
<feature type="region of interest" description="Disordered" evidence="1">
    <location>
        <begin position="1"/>
        <end position="37"/>
    </location>
</feature>
<proteinExistence type="predicted"/>
<sequence length="83" mass="8638">MQQNRGVFATLPQRGRGGALSLPKGVGGEGHPGHPKDLSVAIEANVLAAWERGRLARNGIGAGETPALPWKADVFDCPVAFPP</sequence>
<evidence type="ECO:0000256" key="1">
    <source>
        <dbReference type="SAM" id="MobiDB-lite"/>
    </source>
</evidence>
<accession>A0A2A6RLN1</accession>
<reference evidence="3" key="1">
    <citation type="submission" date="2017-08" db="EMBL/GenBank/DDBJ databases">
        <authorList>
            <person name="Grouzdev D.S."/>
            <person name="Gaisin V.A."/>
            <person name="Rysina M.S."/>
            <person name="Gorlenko V.M."/>
        </authorList>
    </citation>
    <scope>NUCLEOTIDE SEQUENCE [LARGE SCALE GENOMIC DNA]</scope>
    <source>
        <strain evidence="3">Kir15-3F</strain>
    </source>
</reference>
<protein>
    <submittedName>
        <fullName evidence="2">Uncharacterized protein</fullName>
    </submittedName>
</protein>
<dbReference type="Proteomes" id="UP000220527">
    <property type="component" value="Unassembled WGS sequence"/>
</dbReference>
<dbReference type="EMBL" id="NQWI01000021">
    <property type="protein sequence ID" value="PDW03806.1"/>
    <property type="molecule type" value="Genomic_DNA"/>
</dbReference>
<organism evidence="2 3">
    <name type="scientific">Candidatus Viridilinea mediisalina</name>
    <dbReference type="NCBI Taxonomy" id="2024553"/>
    <lineage>
        <taxon>Bacteria</taxon>
        <taxon>Bacillati</taxon>
        <taxon>Chloroflexota</taxon>
        <taxon>Chloroflexia</taxon>
        <taxon>Chloroflexales</taxon>
        <taxon>Chloroflexineae</taxon>
        <taxon>Oscillochloridaceae</taxon>
        <taxon>Candidatus Viridilinea</taxon>
    </lineage>
</organism>
<gene>
    <name evidence="2" type="ORF">CJ255_07055</name>
</gene>
<dbReference type="AlphaFoldDB" id="A0A2A6RLN1"/>
<comment type="caution">
    <text evidence="2">The sequence shown here is derived from an EMBL/GenBank/DDBJ whole genome shotgun (WGS) entry which is preliminary data.</text>
</comment>
<evidence type="ECO:0000313" key="2">
    <source>
        <dbReference type="EMBL" id="PDW03806.1"/>
    </source>
</evidence>
<evidence type="ECO:0000313" key="3">
    <source>
        <dbReference type="Proteomes" id="UP000220527"/>
    </source>
</evidence>
<name>A0A2A6RLN1_9CHLR</name>